<organism evidence="2 3">
    <name type="scientific">Flavobacterium anhuiense</name>
    <dbReference type="NCBI Taxonomy" id="459526"/>
    <lineage>
        <taxon>Bacteria</taxon>
        <taxon>Pseudomonadati</taxon>
        <taxon>Bacteroidota</taxon>
        <taxon>Flavobacteriia</taxon>
        <taxon>Flavobacteriales</taxon>
        <taxon>Flavobacteriaceae</taxon>
        <taxon>Flavobacterium</taxon>
    </lineage>
</organism>
<feature type="signal peptide" evidence="1">
    <location>
        <begin position="1"/>
        <end position="22"/>
    </location>
</feature>
<dbReference type="AlphaFoldDB" id="A0A444W126"/>
<feature type="chain" id="PRO_5019196763" description="Lipoprotein" evidence="1">
    <location>
        <begin position="23"/>
        <end position="259"/>
    </location>
</feature>
<sequence length="259" mass="30312">MKNKLFSFLILAFTFFSCSSNESDNTEDDKAVLPKAIISIDPGFSSDTAFVSYDDMKIKSITYKKFKIYYYYEDNLITRKAYYNIVQGKEDKVNEELYSYTNGKLTSIKYLDNLSSYPTRINLRAVYTYLGDTLIKEQRYSTHYLTNVETEDDYFSLFRVKDGNRVKRINVNTKTGIPSSTVIYVYDNKNSPFKNIVGMNLLINDERSSFNNHLSSFSDNSGTYIEIKKYEYDSNNYPYIETYYKGGKEETTITKYLYK</sequence>
<evidence type="ECO:0008006" key="4">
    <source>
        <dbReference type="Google" id="ProtNLM"/>
    </source>
</evidence>
<evidence type="ECO:0000256" key="1">
    <source>
        <dbReference type="SAM" id="SignalP"/>
    </source>
</evidence>
<dbReference type="PROSITE" id="PS51257">
    <property type="entry name" value="PROKAR_LIPOPROTEIN"/>
    <property type="match status" value="1"/>
</dbReference>
<dbReference type="EMBL" id="JUIV01000003">
    <property type="protein sequence ID" value="RYJ39577.1"/>
    <property type="molecule type" value="Genomic_DNA"/>
</dbReference>
<gene>
    <name evidence="2" type="ORF">NU08_1246</name>
</gene>
<dbReference type="OrthoDB" id="1376969at2"/>
<accession>A0A444W126</accession>
<evidence type="ECO:0000313" key="2">
    <source>
        <dbReference type="EMBL" id="RYJ39577.1"/>
    </source>
</evidence>
<protein>
    <recommendedName>
        <fullName evidence="4">Lipoprotein</fullName>
    </recommendedName>
</protein>
<dbReference type="Proteomes" id="UP000290433">
    <property type="component" value="Unassembled WGS sequence"/>
</dbReference>
<keyword evidence="1" id="KW-0732">Signal</keyword>
<name>A0A444W126_9FLAO</name>
<comment type="caution">
    <text evidence="2">The sequence shown here is derived from an EMBL/GenBank/DDBJ whole genome shotgun (WGS) entry which is preliminary data.</text>
</comment>
<dbReference type="RefSeq" id="WP_129746293.1">
    <property type="nucleotide sequence ID" value="NZ_JUIV01000003.1"/>
</dbReference>
<reference evidence="2 3" key="1">
    <citation type="submission" date="2014-12" db="EMBL/GenBank/DDBJ databases">
        <title>Genome sequence of Flavobacterium anhuiense RCM74.</title>
        <authorList>
            <person name="Kim J.F."/>
            <person name="Song J.Y."/>
            <person name="Kwak M.-J."/>
            <person name="Lee S.-W."/>
        </authorList>
    </citation>
    <scope>NUCLEOTIDE SEQUENCE [LARGE SCALE GENOMIC DNA]</scope>
    <source>
        <strain evidence="2 3">RCM74</strain>
    </source>
</reference>
<proteinExistence type="predicted"/>
<evidence type="ECO:0000313" key="3">
    <source>
        <dbReference type="Proteomes" id="UP000290433"/>
    </source>
</evidence>